<feature type="non-terminal residue" evidence="2">
    <location>
        <position position="162"/>
    </location>
</feature>
<dbReference type="EMBL" id="AGNL01015768">
    <property type="protein sequence ID" value="EJK65472.1"/>
    <property type="molecule type" value="Genomic_DNA"/>
</dbReference>
<feature type="region of interest" description="Disordered" evidence="1">
    <location>
        <begin position="74"/>
        <end position="162"/>
    </location>
</feature>
<reference evidence="2 3" key="1">
    <citation type="journal article" date="2012" name="Genome Biol.">
        <title>Genome and low-iron response of an oceanic diatom adapted to chronic iron limitation.</title>
        <authorList>
            <person name="Lommer M."/>
            <person name="Specht M."/>
            <person name="Roy A.S."/>
            <person name="Kraemer L."/>
            <person name="Andreson R."/>
            <person name="Gutowska M.A."/>
            <person name="Wolf J."/>
            <person name="Bergner S.V."/>
            <person name="Schilhabel M.B."/>
            <person name="Klostermeier U.C."/>
            <person name="Beiko R.G."/>
            <person name="Rosenstiel P."/>
            <person name="Hippler M."/>
            <person name="Laroche J."/>
        </authorList>
    </citation>
    <scope>NUCLEOTIDE SEQUENCE [LARGE SCALE GENOMIC DNA]</scope>
    <source>
        <strain evidence="2 3">CCMP1005</strain>
    </source>
</reference>
<evidence type="ECO:0000313" key="3">
    <source>
        <dbReference type="Proteomes" id="UP000266841"/>
    </source>
</evidence>
<comment type="caution">
    <text evidence="2">The sequence shown here is derived from an EMBL/GenBank/DDBJ whole genome shotgun (WGS) entry which is preliminary data.</text>
</comment>
<proteinExistence type="predicted"/>
<name>K0T4Y1_THAOC</name>
<sequence>MSGAAVPRAPMTPILVLRGERGSRRPLPADAPVRGGHEAEPAPGRFRRVPGPQPGVEAEADYLDRVKTFPRMKDEWTSAGRTSEAIAKGAEVIAGRPSEPRGARTGDSRTPRRPPGPLPPLPPPPRGGPLRSRPVLPPARSKLSPYARAYGAPGGGRPRLDT</sequence>
<feature type="compositionally biased region" description="Basic and acidic residues" evidence="1">
    <location>
        <begin position="98"/>
        <end position="110"/>
    </location>
</feature>
<dbReference type="Proteomes" id="UP000266841">
    <property type="component" value="Unassembled WGS sequence"/>
</dbReference>
<keyword evidence="3" id="KW-1185">Reference proteome</keyword>
<evidence type="ECO:0000256" key="1">
    <source>
        <dbReference type="SAM" id="MobiDB-lite"/>
    </source>
</evidence>
<feature type="region of interest" description="Disordered" evidence="1">
    <location>
        <begin position="1"/>
        <end position="61"/>
    </location>
</feature>
<organism evidence="2 3">
    <name type="scientific">Thalassiosira oceanica</name>
    <name type="common">Marine diatom</name>
    <dbReference type="NCBI Taxonomy" id="159749"/>
    <lineage>
        <taxon>Eukaryota</taxon>
        <taxon>Sar</taxon>
        <taxon>Stramenopiles</taxon>
        <taxon>Ochrophyta</taxon>
        <taxon>Bacillariophyta</taxon>
        <taxon>Coscinodiscophyceae</taxon>
        <taxon>Thalassiosirophycidae</taxon>
        <taxon>Thalassiosirales</taxon>
        <taxon>Thalassiosiraceae</taxon>
        <taxon>Thalassiosira</taxon>
    </lineage>
</organism>
<evidence type="ECO:0000313" key="2">
    <source>
        <dbReference type="EMBL" id="EJK65472.1"/>
    </source>
</evidence>
<dbReference type="OrthoDB" id="43744at2759"/>
<gene>
    <name evidence="2" type="ORF">THAOC_13658</name>
</gene>
<protein>
    <submittedName>
        <fullName evidence="2">Uncharacterized protein</fullName>
    </submittedName>
</protein>
<feature type="compositionally biased region" description="Gly residues" evidence="1">
    <location>
        <begin position="152"/>
        <end position="162"/>
    </location>
</feature>
<feature type="compositionally biased region" description="Pro residues" evidence="1">
    <location>
        <begin position="113"/>
        <end position="127"/>
    </location>
</feature>
<accession>K0T4Y1</accession>
<dbReference type="AlphaFoldDB" id="K0T4Y1"/>